<comment type="caution">
    <text evidence="2">The sequence shown here is derived from an EMBL/GenBank/DDBJ whole genome shotgun (WGS) entry which is preliminary data.</text>
</comment>
<reference evidence="2" key="1">
    <citation type="submission" date="2020-01" db="EMBL/GenBank/DDBJ databases">
        <title>Identification and distribution of gene clusters putatively required for synthesis of sphingolipid metabolism inhibitors in phylogenetically diverse species of the filamentous fungus Fusarium.</title>
        <authorList>
            <person name="Kim H.-S."/>
            <person name="Busman M."/>
            <person name="Brown D.W."/>
            <person name="Divon H."/>
            <person name="Uhlig S."/>
            <person name="Proctor R.H."/>
        </authorList>
    </citation>
    <scope>NUCLEOTIDE SEQUENCE</scope>
    <source>
        <strain evidence="2">NRRL 53441</strain>
    </source>
</reference>
<dbReference type="OrthoDB" id="4940706at2759"/>
<evidence type="ECO:0000313" key="3">
    <source>
        <dbReference type="Proteomes" id="UP000605986"/>
    </source>
</evidence>
<dbReference type="InterPro" id="IPR040840">
    <property type="entry name" value="TcA_TcB_BD"/>
</dbReference>
<proteinExistence type="predicted"/>
<dbReference type="AlphaFoldDB" id="A0A8H4JW50"/>
<name>A0A8H4JW50_9HYPO</name>
<sequence>MPSFDYQISKTVSLRQINPIALTHLQETGTATFEVPELYFDVNFPSHYIRQIDSVAVSTLALIGPFTSIAAPLTMSFHKYRVTDVIKERPEDESGNASQFRTDQSPINAIAVSASTPDSGIFNVTSVGEQLAAFEGAGILSSDEVLHMSGPKLRQAAVDTVDNFVASVKDLGSSDDLALFSLRADLLNEWYSLLQ</sequence>
<dbReference type="Proteomes" id="UP000605986">
    <property type="component" value="Unassembled WGS sequence"/>
</dbReference>
<evidence type="ECO:0000313" key="2">
    <source>
        <dbReference type="EMBL" id="KAF4438792.1"/>
    </source>
</evidence>
<keyword evidence="3" id="KW-1185">Reference proteome</keyword>
<dbReference type="EMBL" id="JAADJG010000713">
    <property type="protein sequence ID" value="KAF4438792.1"/>
    <property type="molecule type" value="Genomic_DNA"/>
</dbReference>
<gene>
    <name evidence="2" type="ORF">F53441_12712</name>
</gene>
<feature type="domain" description="Tc toxin complex TcA C-terminal TcB-binding" evidence="1">
    <location>
        <begin position="4"/>
        <end position="165"/>
    </location>
</feature>
<organism evidence="2 3">
    <name type="scientific">Fusarium austroafricanum</name>
    <dbReference type="NCBI Taxonomy" id="2364996"/>
    <lineage>
        <taxon>Eukaryota</taxon>
        <taxon>Fungi</taxon>
        <taxon>Dikarya</taxon>
        <taxon>Ascomycota</taxon>
        <taxon>Pezizomycotina</taxon>
        <taxon>Sordariomycetes</taxon>
        <taxon>Hypocreomycetidae</taxon>
        <taxon>Hypocreales</taxon>
        <taxon>Nectriaceae</taxon>
        <taxon>Fusarium</taxon>
        <taxon>Fusarium concolor species complex</taxon>
    </lineage>
</organism>
<accession>A0A8H4JW50</accession>
<dbReference type="Pfam" id="PF18276">
    <property type="entry name" value="TcA_TcB_BD"/>
    <property type="match status" value="1"/>
</dbReference>
<protein>
    <submittedName>
        <fullName evidence="2">Putative PA14 domain protein</fullName>
    </submittedName>
</protein>
<evidence type="ECO:0000259" key="1">
    <source>
        <dbReference type="Pfam" id="PF18276"/>
    </source>
</evidence>